<dbReference type="PANTHER" id="PTHR43877">
    <property type="entry name" value="AMINOALKYLPHOSPHONATE N-ACETYLTRANSFERASE-RELATED-RELATED"/>
    <property type="match status" value="1"/>
</dbReference>
<dbReference type="EMBL" id="QUSG01000005">
    <property type="protein sequence ID" value="KAA3527814.1"/>
    <property type="molecule type" value="Genomic_DNA"/>
</dbReference>
<accession>A0A368NXW6</accession>
<dbReference type="PROSITE" id="PS51186">
    <property type="entry name" value="GNAT"/>
    <property type="match status" value="1"/>
</dbReference>
<dbReference type="Proteomes" id="UP000436911">
    <property type="component" value="Unassembled WGS sequence"/>
</dbReference>
<dbReference type="SUPFAM" id="SSF55729">
    <property type="entry name" value="Acyl-CoA N-acyltransferases (Nat)"/>
    <property type="match status" value="1"/>
</dbReference>
<proteinExistence type="predicted"/>
<feature type="domain" description="N-acetyltransferase" evidence="3">
    <location>
        <begin position="31"/>
        <end position="184"/>
    </location>
</feature>
<name>A0A368NXW6_AGRVI</name>
<comment type="caution">
    <text evidence="4">The sequence shown here is derived from an EMBL/GenBank/DDBJ whole genome shotgun (WGS) entry which is preliminary data.</text>
</comment>
<evidence type="ECO:0000313" key="6">
    <source>
        <dbReference type="Proteomes" id="UP000436911"/>
    </source>
</evidence>
<dbReference type="Proteomes" id="UP000440716">
    <property type="component" value="Unassembled WGS sequence"/>
</dbReference>
<dbReference type="Gene3D" id="3.40.630.30">
    <property type="match status" value="1"/>
</dbReference>
<dbReference type="InterPro" id="IPR000182">
    <property type="entry name" value="GNAT_dom"/>
</dbReference>
<dbReference type="AlphaFoldDB" id="A0A368NXW6"/>
<reference evidence="4 6" key="1">
    <citation type="submission" date="2018-08" db="EMBL/GenBank/DDBJ databases">
        <title>Genome sequencing of Agrobacterium vitis strain ICMP 10754.</title>
        <authorList>
            <person name="Visnovsky S.B."/>
            <person name="Pitman A.R."/>
        </authorList>
    </citation>
    <scope>NUCLEOTIDE SEQUENCE [LARGE SCALE GENOMIC DNA]</scope>
    <source>
        <strain evidence="4 6">ICMP 10754</strain>
    </source>
</reference>
<dbReference type="InterPro" id="IPR016181">
    <property type="entry name" value="Acyl_CoA_acyltransferase"/>
</dbReference>
<evidence type="ECO:0000313" key="7">
    <source>
        <dbReference type="Proteomes" id="UP000440716"/>
    </source>
</evidence>
<dbReference type="CDD" id="cd04301">
    <property type="entry name" value="NAT_SF"/>
    <property type="match status" value="1"/>
</dbReference>
<evidence type="ECO:0000313" key="5">
    <source>
        <dbReference type="EMBL" id="MVA58553.1"/>
    </source>
</evidence>
<reference evidence="5 7" key="2">
    <citation type="submission" date="2019-12" db="EMBL/GenBank/DDBJ databases">
        <title>Whole-genome sequencing of Allorhizobium vitis.</title>
        <authorList>
            <person name="Gan H.M."/>
            <person name="Szegedi E."/>
            <person name="Burr T."/>
            <person name="Savka M.A."/>
        </authorList>
    </citation>
    <scope>NUCLEOTIDE SEQUENCE [LARGE SCALE GENOMIC DNA]</scope>
    <source>
        <strain evidence="5 7">CG415</strain>
    </source>
</reference>
<evidence type="ECO:0000256" key="2">
    <source>
        <dbReference type="ARBA" id="ARBA00023315"/>
    </source>
</evidence>
<keyword evidence="2" id="KW-0012">Acyltransferase</keyword>
<evidence type="ECO:0000313" key="4">
    <source>
        <dbReference type="EMBL" id="KAA3527814.1"/>
    </source>
</evidence>
<organism evidence="4 6">
    <name type="scientific">Agrobacterium vitis</name>
    <name type="common">Rhizobium vitis</name>
    <dbReference type="NCBI Taxonomy" id="373"/>
    <lineage>
        <taxon>Bacteria</taxon>
        <taxon>Pseudomonadati</taxon>
        <taxon>Pseudomonadota</taxon>
        <taxon>Alphaproteobacteria</taxon>
        <taxon>Hyphomicrobiales</taxon>
        <taxon>Rhizobiaceae</taxon>
        <taxon>Rhizobium/Agrobacterium group</taxon>
        <taxon>Agrobacterium</taxon>
    </lineage>
</organism>
<evidence type="ECO:0000256" key="1">
    <source>
        <dbReference type="ARBA" id="ARBA00022679"/>
    </source>
</evidence>
<sequence length="184" mass="20269">MRHRSQVRNAVQTQDGVCRVNRVRDGEMQHFEIRLAIAEDCPDLFDVHRQSVRSLCSGDYTGEQIDMWLDGRHPGMYLLAIERGELWVAVSSGVLLGLVEVQGNEVTKLFVSGAAVGAGVGKALMGQAIAHIRQAGENRIYLESTLTGRDFYRKLGFTEIGSGTFSHGPGTVSLEIVQMELHVD</sequence>
<dbReference type="InterPro" id="IPR050832">
    <property type="entry name" value="Bact_Acetyltransf"/>
</dbReference>
<protein>
    <submittedName>
        <fullName evidence="4">GNAT family N-acetyltransferase</fullName>
    </submittedName>
</protein>
<evidence type="ECO:0000259" key="3">
    <source>
        <dbReference type="PROSITE" id="PS51186"/>
    </source>
</evidence>
<keyword evidence="1 4" id="KW-0808">Transferase</keyword>
<dbReference type="GO" id="GO:0016747">
    <property type="term" value="F:acyltransferase activity, transferring groups other than amino-acyl groups"/>
    <property type="evidence" value="ECO:0007669"/>
    <property type="project" value="InterPro"/>
</dbReference>
<dbReference type="EMBL" id="WPHU01000009">
    <property type="protein sequence ID" value="MVA58553.1"/>
    <property type="molecule type" value="Genomic_DNA"/>
</dbReference>
<dbReference type="Pfam" id="PF13673">
    <property type="entry name" value="Acetyltransf_10"/>
    <property type="match status" value="1"/>
</dbReference>
<gene>
    <name evidence="4" type="ORF">DXT89_11080</name>
    <name evidence="5" type="ORF">GOZ88_20825</name>
</gene>